<dbReference type="Proteomes" id="UP001359559">
    <property type="component" value="Unassembled WGS sequence"/>
</dbReference>
<dbReference type="GO" id="GO:0007166">
    <property type="term" value="P:cell surface receptor signaling pathway"/>
    <property type="evidence" value="ECO:0007669"/>
    <property type="project" value="InterPro"/>
</dbReference>
<protein>
    <recommendedName>
        <fullName evidence="3">Protein kinase domain-containing protein</fullName>
    </recommendedName>
</protein>
<gene>
    <name evidence="4" type="ORF">RJT34_12256</name>
</gene>
<name>A0AAN9JP42_CLITE</name>
<keyword evidence="2" id="KW-0067">ATP-binding</keyword>
<dbReference type="EMBL" id="JAYKXN010000003">
    <property type="protein sequence ID" value="KAK7301393.1"/>
    <property type="molecule type" value="Genomic_DNA"/>
</dbReference>
<dbReference type="PANTHER" id="PTHR27005">
    <property type="entry name" value="WALL-ASSOCIATED RECEPTOR KINASE-LIKE 21"/>
    <property type="match status" value="1"/>
</dbReference>
<dbReference type="GO" id="GO:0005886">
    <property type="term" value="C:plasma membrane"/>
    <property type="evidence" value="ECO:0007669"/>
    <property type="project" value="TreeGrafter"/>
</dbReference>
<dbReference type="PROSITE" id="PS50011">
    <property type="entry name" value="PROTEIN_KINASE_DOM"/>
    <property type="match status" value="1"/>
</dbReference>
<dbReference type="GO" id="GO:0004674">
    <property type="term" value="F:protein serine/threonine kinase activity"/>
    <property type="evidence" value="ECO:0007669"/>
    <property type="project" value="TreeGrafter"/>
</dbReference>
<dbReference type="InterPro" id="IPR000719">
    <property type="entry name" value="Prot_kinase_dom"/>
</dbReference>
<dbReference type="Gene3D" id="1.10.510.10">
    <property type="entry name" value="Transferase(Phosphotransferase) domain 1"/>
    <property type="match status" value="1"/>
</dbReference>
<dbReference type="AlphaFoldDB" id="A0AAN9JP42"/>
<comment type="caution">
    <text evidence="4">The sequence shown here is derived from an EMBL/GenBank/DDBJ whole genome shotgun (WGS) entry which is preliminary data.</text>
</comment>
<sequence>MEVSFCSNDSLKQDSFQTTQIFTAEELNKATNNYGQSLIIGNGGYDASTSIIHRNVKSANILLDDNYTAKVPDLEASRLIPIDQAELATLVQGTFGYLDPE</sequence>
<dbReference type="InterPro" id="IPR045274">
    <property type="entry name" value="WAK-like"/>
</dbReference>
<evidence type="ECO:0000256" key="2">
    <source>
        <dbReference type="ARBA" id="ARBA00022840"/>
    </source>
</evidence>
<proteinExistence type="predicted"/>
<evidence type="ECO:0000313" key="5">
    <source>
        <dbReference type="Proteomes" id="UP001359559"/>
    </source>
</evidence>
<dbReference type="SUPFAM" id="SSF56112">
    <property type="entry name" value="Protein kinase-like (PK-like)"/>
    <property type="match status" value="1"/>
</dbReference>
<dbReference type="PANTHER" id="PTHR27005:SF470">
    <property type="entry name" value="ASSOCIATED KINASE-LIKE PROTEIN, PUTATIVE-RELATED"/>
    <property type="match status" value="1"/>
</dbReference>
<keyword evidence="5" id="KW-1185">Reference proteome</keyword>
<evidence type="ECO:0000259" key="3">
    <source>
        <dbReference type="PROSITE" id="PS50011"/>
    </source>
</evidence>
<reference evidence="4 5" key="1">
    <citation type="submission" date="2024-01" db="EMBL/GenBank/DDBJ databases">
        <title>The genomes of 5 underutilized Papilionoideae crops provide insights into root nodulation and disease resistance.</title>
        <authorList>
            <person name="Yuan L."/>
        </authorList>
    </citation>
    <scope>NUCLEOTIDE SEQUENCE [LARGE SCALE GENOMIC DNA]</scope>
    <source>
        <strain evidence="4">LY-2023</strain>
        <tissue evidence="4">Leaf</tissue>
    </source>
</reference>
<feature type="domain" description="Protein kinase" evidence="3">
    <location>
        <begin position="1"/>
        <end position="101"/>
    </location>
</feature>
<organism evidence="4 5">
    <name type="scientific">Clitoria ternatea</name>
    <name type="common">Butterfly pea</name>
    <dbReference type="NCBI Taxonomy" id="43366"/>
    <lineage>
        <taxon>Eukaryota</taxon>
        <taxon>Viridiplantae</taxon>
        <taxon>Streptophyta</taxon>
        <taxon>Embryophyta</taxon>
        <taxon>Tracheophyta</taxon>
        <taxon>Spermatophyta</taxon>
        <taxon>Magnoliopsida</taxon>
        <taxon>eudicotyledons</taxon>
        <taxon>Gunneridae</taxon>
        <taxon>Pentapetalae</taxon>
        <taxon>rosids</taxon>
        <taxon>fabids</taxon>
        <taxon>Fabales</taxon>
        <taxon>Fabaceae</taxon>
        <taxon>Papilionoideae</taxon>
        <taxon>50 kb inversion clade</taxon>
        <taxon>NPAAA clade</taxon>
        <taxon>indigoferoid/millettioid clade</taxon>
        <taxon>Phaseoleae</taxon>
        <taxon>Clitoria</taxon>
    </lineage>
</organism>
<accession>A0AAN9JP42</accession>
<dbReference type="InterPro" id="IPR011009">
    <property type="entry name" value="Kinase-like_dom_sf"/>
</dbReference>
<dbReference type="GO" id="GO:0005524">
    <property type="term" value="F:ATP binding"/>
    <property type="evidence" value="ECO:0007669"/>
    <property type="project" value="UniProtKB-KW"/>
</dbReference>
<evidence type="ECO:0000256" key="1">
    <source>
        <dbReference type="ARBA" id="ARBA00022741"/>
    </source>
</evidence>
<evidence type="ECO:0000313" key="4">
    <source>
        <dbReference type="EMBL" id="KAK7301393.1"/>
    </source>
</evidence>
<keyword evidence="1" id="KW-0547">Nucleotide-binding</keyword>